<comment type="caution">
    <text evidence="1">The sequence shown here is derived from an EMBL/GenBank/DDBJ whole genome shotgun (WGS) entry which is preliminary data.</text>
</comment>
<dbReference type="Proteomes" id="UP000678374">
    <property type="component" value="Unassembled WGS sequence"/>
</dbReference>
<gene>
    <name evidence="1" type="ORF">KAK06_19085</name>
</gene>
<reference evidence="1" key="1">
    <citation type="submission" date="2021-04" db="EMBL/GenBank/DDBJ databases">
        <title>The genome sequence of Ideonella sp. 4Y11.</title>
        <authorList>
            <person name="Liu Y."/>
        </authorList>
    </citation>
    <scope>NUCLEOTIDE SEQUENCE</scope>
    <source>
        <strain evidence="1">4Y11</strain>
    </source>
</reference>
<protein>
    <submittedName>
        <fullName evidence="1">DUF2837 family protein</fullName>
    </submittedName>
</protein>
<proteinExistence type="predicted"/>
<dbReference type="EMBL" id="JAGQDE010000022">
    <property type="protein sequence ID" value="MBQ0961068.1"/>
    <property type="molecule type" value="Genomic_DNA"/>
</dbReference>
<accession>A0A940YIV0</accession>
<dbReference type="Pfam" id="PF10997">
    <property type="entry name" value="Amj"/>
    <property type="match status" value="1"/>
</dbReference>
<sequence length="29" mass="3089">MHSRLVGTLLGQALLVPAAMLIAQIARLM</sequence>
<evidence type="ECO:0000313" key="2">
    <source>
        <dbReference type="Proteomes" id="UP000678374"/>
    </source>
</evidence>
<organism evidence="1 2">
    <name type="scientific">Ideonella aquatica</name>
    <dbReference type="NCBI Taxonomy" id="2824119"/>
    <lineage>
        <taxon>Bacteria</taxon>
        <taxon>Pseudomonadati</taxon>
        <taxon>Pseudomonadota</taxon>
        <taxon>Betaproteobacteria</taxon>
        <taxon>Burkholderiales</taxon>
        <taxon>Sphaerotilaceae</taxon>
        <taxon>Ideonella</taxon>
    </lineage>
</organism>
<keyword evidence="2" id="KW-1185">Reference proteome</keyword>
<dbReference type="AlphaFoldDB" id="A0A940YIV0"/>
<evidence type="ECO:0000313" key="1">
    <source>
        <dbReference type="EMBL" id="MBQ0961068.1"/>
    </source>
</evidence>
<dbReference type="InterPro" id="IPR021260">
    <property type="entry name" value="Amj"/>
</dbReference>
<name>A0A940YIV0_9BURK</name>